<dbReference type="PANTHER" id="PTHR33623">
    <property type="entry name" value="OS04G0572500 PROTEIN"/>
    <property type="match status" value="1"/>
</dbReference>
<dbReference type="AlphaFoldDB" id="A0AAD3RWV3"/>
<comment type="caution">
    <text evidence="2">The sequence shown here is derived from an EMBL/GenBank/DDBJ whole genome shotgun (WGS) entry which is preliminary data.</text>
</comment>
<evidence type="ECO:0000313" key="2">
    <source>
        <dbReference type="EMBL" id="GMH00557.1"/>
    </source>
</evidence>
<organism evidence="2 3">
    <name type="scientific">Nepenthes gracilis</name>
    <name type="common">Slender pitcher plant</name>
    <dbReference type="NCBI Taxonomy" id="150966"/>
    <lineage>
        <taxon>Eukaryota</taxon>
        <taxon>Viridiplantae</taxon>
        <taxon>Streptophyta</taxon>
        <taxon>Embryophyta</taxon>
        <taxon>Tracheophyta</taxon>
        <taxon>Spermatophyta</taxon>
        <taxon>Magnoliopsida</taxon>
        <taxon>eudicotyledons</taxon>
        <taxon>Gunneridae</taxon>
        <taxon>Pentapetalae</taxon>
        <taxon>Caryophyllales</taxon>
        <taxon>Nepenthaceae</taxon>
        <taxon>Nepenthes</taxon>
    </lineage>
</organism>
<keyword evidence="3" id="KW-1185">Reference proteome</keyword>
<gene>
    <name evidence="2" type="ORF">Nepgr_002396</name>
</gene>
<protein>
    <submittedName>
        <fullName evidence="2">Uncharacterized protein</fullName>
    </submittedName>
</protein>
<proteinExistence type="predicted"/>
<name>A0AAD3RWV3_NEPGR</name>
<feature type="region of interest" description="Disordered" evidence="1">
    <location>
        <begin position="433"/>
        <end position="455"/>
    </location>
</feature>
<reference evidence="2" key="1">
    <citation type="submission" date="2023-05" db="EMBL/GenBank/DDBJ databases">
        <title>Nepenthes gracilis genome sequencing.</title>
        <authorList>
            <person name="Fukushima K."/>
        </authorList>
    </citation>
    <scope>NUCLEOTIDE SEQUENCE</scope>
    <source>
        <strain evidence="2">SING2019-196</strain>
    </source>
</reference>
<evidence type="ECO:0000313" key="3">
    <source>
        <dbReference type="Proteomes" id="UP001279734"/>
    </source>
</evidence>
<accession>A0AAD3RWV3</accession>
<dbReference type="PANTHER" id="PTHR33623:SF17">
    <property type="entry name" value="DUF4378 DOMAIN-CONTAINING PROTEIN"/>
    <property type="match status" value="1"/>
</dbReference>
<dbReference type="EMBL" id="BSYO01000002">
    <property type="protein sequence ID" value="GMH00557.1"/>
    <property type="molecule type" value="Genomic_DNA"/>
</dbReference>
<sequence>MFPRRSCDSTVKIKNFLELDGKKAPTTLPRSRSSRAAGATISALRKVLEALKSLPASWPGSVSRKLLRRKPKNITEHENIIVNVKIKDILRWRSFRDLMDDEEENSQLLDCSSPPHWCTTVTMGSSSGCSTISSGSSFADSDFSTIPEDSACVDNSGRCKTWNSGGESVEVATGTNYHDVGLKGKVASEDKEQHSPVSVLDSPFREDEEPFLSFDESLANVERTKERLLQSIQWFESLAGVEPINLDECFSTQEDNNPVEEEQEEEQQNGAEARAWQLMQHVKTTGSKELYEANLDHLLFDFFMQELMANRNRRKDNKLLDSMENVAKAYLSVHGMTFVCEEQGVKEAFIEDMEKEARWSKFEEEQKELAMEMEIRLPREDQFQLSSLWPDEPPLMVSDYSCNGRAIPSSSSITVNFIPSLEGRRQLRAAFAAAGDTQLQTDPKTKPGDANARVR</sequence>
<dbReference type="Proteomes" id="UP001279734">
    <property type="component" value="Unassembled WGS sequence"/>
</dbReference>
<evidence type="ECO:0000256" key="1">
    <source>
        <dbReference type="SAM" id="MobiDB-lite"/>
    </source>
</evidence>